<dbReference type="Pfam" id="PF07495">
    <property type="entry name" value="Y_Y_Y"/>
    <property type="match status" value="1"/>
</dbReference>
<keyword evidence="8" id="KW-0472">Membrane</keyword>
<evidence type="ECO:0000256" key="8">
    <source>
        <dbReference type="SAM" id="Phobius"/>
    </source>
</evidence>
<evidence type="ECO:0000256" key="7">
    <source>
        <dbReference type="PROSITE-ProRule" id="PRU00169"/>
    </source>
</evidence>
<dbReference type="InterPro" id="IPR004358">
    <property type="entry name" value="Sig_transdc_His_kin-like_C"/>
</dbReference>
<organism evidence="12 13">
    <name type="scientific">Plebeiibacterium sediminum</name>
    <dbReference type="NCBI Taxonomy" id="2992112"/>
    <lineage>
        <taxon>Bacteria</taxon>
        <taxon>Pseudomonadati</taxon>
        <taxon>Bacteroidota</taxon>
        <taxon>Bacteroidia</taxon>
        <taxon>Marinilabiliales</taxon>
        <taxon>Marinilabiliaceae</taxon>
        <taxon>Plebeiibacterium</taxon>
    </lineage>
</organism>
<dbReference type="InterPro" id="IPR001789">
    <property type="entry name" value="Sig_transdc_resp-reg_receiver"/>
</dbReference>
<evidence type="ECO:0000259" key="11">
    <source>
        <dbReference type="PROSITE" id="PS50110"/>
    </source>
</evidence>
<dbReference type="InterPro" id="IPR013783">
    <property type="entry name" value="Ig-like_fold"/>
</dbReference>
<keyword evidence="6" id="KW-0804">Transcription</keyword>
<dbReference type="InterPro" id="IPR036890">
    <property type="entry name" value="HATPase_C_sf"/>
</dbReference>
<dbReference type="SMART" id="SM00342">
    <property type="entry name" value="HTH_ARAC"/>
    <property type="match status" value="1"/>
</dbReference>
<dbReference type="InterPro" id="IPR011123">
    <property type="entry name" value="Y_Y_Y"/>
</dbReference>
<dbReference type="InterPro" id="IPR009057">
    <property type="entry name" value="Homeodomain-like_sf"/>
</dbReference>
<evidence type="ECO:0000313" key="13">
    <source>
        <dbReference type="Proteomes" id="UP001209229"/>
    </source>
</evidence>
<feature type="domain" description="HTH araC/xylS-type" evidence="9">
    <location>
        <begin position="1106"/>
        <end position="1204"/>
    </location>
</feature>
<evidence type="ECO:0000256" key="6">
    <source>
        <dbReference type="ARBA" id="ARBA00023163"/>
    </source>
</evidence>
<dbReference type="GO" id="GO:0003700">
    <property type="term" value="F:DNA-binding transcription factor activity"/>
    <property type="evidence" value="ECO:0007669"/>
    <property type="project" value="InterPro"/>
</dbReference>
<dbReference type="Gene3D" id="2.130.10.10">
    <property type="entry name" value="YVTN repeat-like/Quinoprotein amine dehydrogenase"/>
    <property type="match status" value="2"/>
</dbReference>
<sequence>MSFGCKSFIIIIITFLFVHKVSANNLFFEKIEGITTVPNTSIHGIVKDSIGYIWFGTENGLYRFNGLDFERYANQETDSISIPGNRIRNIVLDQEDQVWLLDFDNHYFKYNYSDNIFAHIKEDEVHENLKERLSFDANRLNYNKIINDNRFYLSNHHFTAFNIRTKQSNTYLSNFDKPGCLSEDYITSFYIDNHDFIWIGTREGTIYKVNLNRKPFDYNLNFVPLKEKSIQTSVRTILKTDEALWLASNHEGISIYKDGKLQNEHPYYKLSDNQKQVRSLLEDKNGNIWIGGVSGLEKFDSNQQIKIQVINKNIKPEFDRWSVYSMAQADSDYIWVGLFNKLAKINIHTNRTSYLYLEELIGKHSITAIKEDVKGNVWLGTEGSGLIYLKRNSNKEIVDTIVISDTIVKGNRVYSLYEDERGMIWVGTSEGLSAVDPNNINRKDIYPKDLKKACFVCAITGDNNGNIWVSHKSGLFKIELENKYVTSYNLGTKTSEWVFQNGAVFNDHNNQLYFGAREGYVKFRADSIQKDSSIPKLFLSALHIAGTKVEPQGHIEGNTILSKALFKTEEIQLPYKNRSFSIEMIALYYQNPIGVKYYYMLEGIDDIWQETKENMANYKKIPSGSYVFKVKALSPDGIWSDEKRLKILISSPWYASIQAIIIYIVVGLIILYLVYLEIKARQQLKNKILVERLNAEKLEEINKEKLEFFTNVSHELRTPLTLISDPVKQLKSPDISTEKKQLYIDIIDRNVNQLSQLINQILDFRKTEAGKIKLNYEEKDGIKIIYDAVKSFDIMANQRKIKLNFSTALPAYVGLFDEDKLQKIILNILSNSFKYTPDRGVINVILKHEDQHLIIKIEDTGIGITKNKLHKIFEPFNSIGSKPFQGSTSGMGLALTKNWIQQLNGTIAIESNPDKGTIVTINLPVISEDEQVQSGIIAKSKECEQSEESQEVEEESKIVILVVEDNLDIQEYLNQELKDDYLILKAKDGLEGLNMALNHIPDLIISDVMMPEMDGIEMCSKIKNDEKTCHIPVVMLTAKTSNNAQVDGLKTGADVYIPKPFSIDVLKAQIESIFKNRQRLQDKLAERKFASELNTSENPIDHAFLNKTSKLIEENLSVVGFKQEQLAQSLRISTRQLSRKIKAITGNTVHEYITKVRMEKASELLLESNLNITEIAFQLGFSEQSNFSRSFSKYFGCSPSKYKG</sequence>
<dbReference type="Gene3D" id="1.10.287.130">
    <property type="match status" value="1"/>
</dbReference>
<dbReference type="Gene3D" id="1.10.10.60">
    <property type="entry name" value="Homeodomain-like"/>
    <property type="match status" value="1"/>
</dbReference>
<dbReference type="CDD" id="cd00082">
    <property type="entry name" value="HisKA"/>
    <property type="match status" value="1"/>
</dbReference>
<dbReference type="GO" id="GO:0000155">
    <property type="term" value="F:phosphorelay sensor kinase activity"/>
    <property type="evidence" value="ECO:0007669"/>
    <property type="project" value="InterPro"/>
</dbReference>
<dbReference type="FunFam" id="1.10.287.130:FF:000045">
    <property type="entry name" value="Two-component system sensor histidine kinase/response regulator"/>
    <property type="match status" value="1"/>
</dbReference>
<evidence type="ECO:0000256" key="1">
    <source>
        <dbReference type="ARBA" id="ARBA00000085"/>
    </source>
</evidence>
<dbReference type="EMBL" id="JAPDPJ010000119">
    <property type="protein sequence ID" value="MCW3789512.1"/>
    <property type="molecule type" value="Genomic_DNA"/>
</dbReference>
<dbReference type="Pfam" id="PF07494">
    <property type="entry name" value="Reg_prop"/>
    <property type="match status" value="3"/>
</dbReference>
<keyword evidence="5" id="KW-0238">DNA-binding</keyword>
<dbReference type="SUPFAM" id="SSF55874">
    <property type="entry name" value="ATPase domain of HSP90 chaperone/DNA topoisomerase II/histidine kinase"/>
    <property type="match status" value="1"/>
</dbReference>
<dbReference type="Gene3D" id="3.40.50.2300">
    <property type="match status" value="1"/>
</dbReference>
<keyword evidence="4" id="KW-0805">Transcription regulation</keyword>
<evidence type="ECO:0000256" key="4">
    <source>
        <dbReference type="ARBA" id="ARBA00023015"/>
    </source>
</evidence>
<protein>
    <recommendedName>
        <fullName evidence="2">histidine kinase</fullName>
        <ecNumber evidence="2">2.7.13.3</ecNumber>
    </recommendedName>
</protein>
<dbReference type="PRINTS" id="PR00344">
    <property type="entry name" value="BCTRLSENSOR"/>
</dbReference>
<evidence type="ECO:0000259" key="9">
    <source>
        <dbReference type="PROSITE" id="PS01124"/>
    </source>
</evidence>
<name>A0AAE3SHQ8_9BACT</name>
<evidence type="ECO:0000259" key="10">
    <source>
        <dbReference type="PROSITE" id="PS50109"/>
    </source>
</evidence>
<dbReference type="SUPFAM" id="SSF52172">
    <property type="entry name" value="CheY-like"/>
    <property type="match status" value="1"/>
</dbReference>
<dbReference type="SUPFAM" id="SSF101898">
    <property type="entry name" value="NHL repeat"/>
    <property type="match status" value="1"/>
</dbReference>
<dbReference type="Gene3D" id="2.60.40.10">
    <property type="entry name" value="Immunoglobulins"/>
    <property type="match status" value="1"/>
</dbReference>
<reference evidence="12" key="1">
    <citation type="submission" date="2022-10" db="EMBL/GenBank/DDBJ databases">
        <authorList>
            <person name="Yu W.X."/>
        </authorList>
    </citation>
    <scope>NUCLEOTIDE SEQUENCE</scope>
    <source>
        <strain evidence="12">AAT</strain>
    </source>
</reference>
<dbReference type="PROSITE" id="PS50110">
    <property type="entry name" value="RESPONSE_REGULATORY"/>
    <property type="match status" value="1"/>
</dbReference>
<keyword evidence="8" id="KW-0812">Transmembrane</keyword>
<dbReference type="Proteomes" id="UP001209229">
    <property type="component" value="Unassembled WGS sequence"/>
</dbReference>
<dbReference type="SUPFAM" id="SSF63829">
    <property type="entry name" value="Calcium-dependent phosphotriesterase"/>
    <property type="match status" value="1"/>
</dbReference>
<dbReference type="RefSeq" id="WP_301193062.1">
    <property type="nucleotide sequence ID" value="NZ_JAPDPJ010000119.1"/>
</dbReference>
<dbReference type="InterPro" id="IPR003594">
    <property type="entry name" value="HATPase_dom"/>
</dbReference>
<dbReference type="AlphaFoldDB" id="A0AAE3SHQ8"/>
<evidence type="ECO:0000256" key="2">
    <source>
        <dbReference type="ARBA" id="ARBA00012438"/>
    </source>
</evidence>
<evidence type="ECO:0000256" key="5">
    <source>
        <dbReference type="ARBA" id="ARBA00023125"/>
    </source>
</evidence>
<dbReference type="PROSITE" id="PS00041">
    <property type="entry name" value="HTH_ARAC_FAMILY_1"/>
    <property type="match status" value="1"/>
</dbReference>
<dbReference type="InterPro" id="IPR018060">
    <property type="entry name" value="HTH_AraC"/>
</dbReference>
<keyword evidence="3 7" id="KW-0597">Phosphoprotein</keyword>
<feature type="domain" description="Response regulatory" evidence="11">
    <location>
        <begin position="959"/>
        <end position="1074"/>
    </location>
</feature>
<dbReference type="SUPFAM" id="SSF47384">
    <property type="entry name" value="Homodimeric domain of signal transducing histidine kinase"/>
    <property type="match status" value="1"/>
</dbReference>
<dbReference type="EC" id="2.7.13.3" evidence="2"/>
<dbReference type="SUPFAM" id="SSF46689">
    <property type="entry name" value="Homeodomain-like"/>
    <property type="match status" value="1"/>
</dbReference>
<dbReference type="PROSITE" id="PS01124">
    <property type="entry name" value="HTH_ARAC_FAMILY_2"/>
    <property type="match status" value="1"/>
</dbReference>
<dbReference type="InterPro" id="IPR018062">
    <property type="entry name" value="HTH_AraC-typ_CS"/>
</dbReference>
<dbReference type="InterPro" id="IPR005467">
    <property type="entry name" value="His_kinase_dom"/>
</dbReference>
<comment type="caution">
    <text evidence="12">The sequence shown here is derived from an EMBL/GenBank/DDBJ whole genome shotgun (WGS) entry which is preliminary data.</text>
</comment>
<dbReference type="Pfam" id="PF12833">
    <property type="entry name" value="HTH_18"/>
    <property type="match status" value="1"/>
</dbReference>
<dbReference type="PROSITE" id="PS50109">
    <property type="entry name" value="HIS_KIN"/>
    <property type="match status" value="1"/>
</dbReference>
<dbReference type="PANTHER" id="PTHR43547">
    <property type="entry name" value="TWO-COMPONENT HISTIDINE KINASE"/>
    <property type="match status" value="1"/>
</dbReference>
<dbReference type="GO" id="GO:0043565">
    <property type="term" value="F:sequence-specific DNA binding"/>
    <property type="evidence" value="ECO:0007669"/>
    <property type="project" value="InterPro"/>
</dbReference>
<dbReference type="PANTHER" id="PTHR43547:SF2">
    <property type="entry name" value="HYBRID SIGNAL TRANSDUCTION HISTIDINE KINASE C"/>
    <property type="match status" value="1"/>
</dbReference>
<feature type="modified residue" description="4-aspartylphosphate" evidence="7">
    <location>
        <position position="1007"/>
    </location>
</feature>
<dbReference type="SMART" id="SM00448">
    <property type="entry name" value="REC"/>
    <property type="match status" value="1"/>
</dbReference>
<dbReference type="SMART" id="SM00387">
    <property type="entry name" value="HATPase_c"/>
    <property type="match status" value="1"/>
</dbReference>
<accession>A0AAE3SHQ8</accession>
<dbReference type="FunFam" id="3.40.50.2300:FF:000138">
    <property type="entry name" value="Two-component system sensor histidine kinase/response regulator"/>
    <property type="match status" value="1"/>
</dbReference>
<dbReference type="Pfam" id="PF00512">
    <property type="entry name" value="HisKA"/>
    <property type="match status" value="1"/>
</dbReference>
<feature type="transmembrane region" description="Helical" evidence="8">
    <location>
        <begin position="653"/>
        <end position="675"/>
    </location>
</feature>
<gene>
    <name evidence="12" type="ORF">OM075_23840</name>
</gene>
<comment type="catalytic activity">
    <reaction evidence="1">
        <text>ATP + protein L-histidine = ADP + protein N-phospho-L-histidine.</text>
        <dbReference type="EC" id="2.7.13.3"/>
    </reaction>
</comment>
<keyword evidence="8" id="KW-1133">Transmembrane helix</keyword>
<evidence type="ECO:0000256" key="3">
    <source>
        <dbReference type="ARBA" id="ARBA00022553"/>
    </source>
</evidence>
<dbReference type="InterPro" id="IPR011006">
    <property type="entry name" value="CheY-like_superfamily"/>
</dbReference>
<evidence type="ECO:0000313" key="12">
    <source>
        <dbReference type="EMBL" id="MCW3789512.1"/>
    </source>
</evidence>
<proteinExistence type="predicted"/>
<dbReference type="Pfam" id="PF02518">
    <property type="entry name" value="HATPase_c"/>
    <property type="match status" value="1"/>
</dbReference>
<dbReference type="SMART" id="SM00388">
    <property type="entry name" value="HisKA"/>
    <property type="match status" value="1"/>
</dbReference>
<feature type="domain" description="Histidine kinase" evidence="10">
    <location>
        <begin position="711"/>
        <end position="927"/>
    </location>
</feature>
<dbReference type="Gene3D" id="3.30.565.10">
    <property type="entry name" value="Histidine kinase-like ATPase, C-terminal domain"/>
    <property type="match status" value="1"/>
</dbReference>
<dbReference type="InterPro" id="IPR003661">
    <property type="entry name" value="HisK_dim/P_dom"/>
</dbReference>
<dbReference type="InterPro" id="IPR015943">
    <property type="entry name" value="WD40/YVTN_repeat-like_dom_sf"/>
</dbReference>
<dbReference type="Pfam" id="PF00072">
    <property type="entry name" value="Response_reg"/>
    <property type="match status" value="1"/>
</dbReference>
<keyword evidence="13" id="KW-1185">Reference proteome</keyword>
<dbReference type="InterPro" id="IPR036097">
    <property type="entry name" value="HisK_dim/P_sf"/>
</dbReference>
<dbReference type="InterPro" id="IPR011110">
    <property type="entry name" value="Reg_prop"/>
</dbReference>